<accession>A0ABV5EXJ9</accession>
<name>A0ABV5EXJ9_9FLAO</name>
<dbReference type="Pfam" id="PF14391">
    <property type="entry name" value="DUF4421"/>
    <property type="match status" value="1"/>
</dbReference>
<evidence type="ECO:0000313" key="2">
    <source>
        <dbReference type="Proteomes" id="UP001589605"/>
    </source>
</evidence>
<organism evidence="1 2">
    <name type="scientific">Formosa undariae</name>
    <dbReference type="NCBI Taxonomy" id="1325436"/>
    <lineage>
        <taxon>Bacteria</taxon>
        <taxon>Pseudomonadati</taxon>
        <taxon>Bacteroidota</taxon>
        <taxon>Flavobacteriia</taxon>
        <taxon>Flavobacteriales</taxon>
        <taxon>Flavobacteriaceae</taxon>
        <taxon>Formosa</taxon>
    </lineage>
</organism>
<sequence>MALKKVLFYIITLKCCFSVWSQDRIPTTENDSLHAIIYEETSDYIQIYKNRITAKLYYVNTSNSLMVQDRNSNFYVNLVPNKQDRIGASVAFRSIAISYAFAPNFLAKNKDNEDSKLFNLNLRTYFGKRWMQTLDFYNQKGFYIENKDASIYLPKTKSFKAGGSTSFILNENFSFRAIASQDEKQLKSVGSFIPGIVYYYSKMDFIAEDTDPANNFESDLTTFDIAFAPAYYYNFVPTKNLFLSLGISAGLGLNYSESKDSTTNESLTSLLTEIDFRGAITYDIDNLYLGANYNYLILNHNTDRSSYIKDNIPFFQAFIGYRFKAPRKVVNTANHFNEKITPKTQE</sequence>
<dbReference type="EMBL" id="JBHMEZ010000001">
    <property type="protein sequence ID" value="MFB9051916.1"/>
    <property type="molecule type" value="Genomic_DNA"/>
</dbReference>
<gene>
    <name evidence="1" type="ORF">ACFFVB_02380</name>
</gene>
<dbReference type="InterPro" id="IPR025535">
    <property type="entry name" value="DUF4421"/>
</dbReference>
<reference evidence="1 2" key="1">
    <citation type="submission" date="2024-09" db="EMBL/GenBank/DDBJ databases">
        <authorList>
            <person name="Sun Q."/>
            <person name="Mori K."/>
        </authorList>
    </citation>
    <scope>NUCLEOTIDE SEQUENCE [LARGE SCALE GENOMIC DNA]</scope>
    <source>
        <strain evidence="1 2">CECT 8286</strain>
    </source>
</reference>
<keyword evidence="2" id="KW-1185">Reference proteome</keyword>
<evidence type="ECO:0000313" key="1">
    <source>
        <dbReference type="EMBL" id="MFB9051916.1"/>
    </source>
</evidence>
<dbReference type="Proteomes" id="UP001589605">
    <property type="component" value="Unassembled WGS sequence"/>
</dbReference>
<dbReference type="RefSeq" id="WP_382380781.1">
    <property type="nucleotide sequence ID" value="NZ_JBHMEZ010000001.1"/>
</dbReference>
<protein>
    <submittedName>
        <fullName evidence="1">DUF4421 domain-containing protein</fullName>
    </submittedName>
</protein>
<proteinExistence type="predicted"/>
<comment type="caution">
    <text evidence="1">The sequence shown here is derived from an EMBL/GenBank/DDBJ whole genome shotgun (WGS) entry which is preliminary data.</text>
</comment>